<dbReference type="AlphaFoldDB" id="A0A977PY23"/>
<sequence length="57" mass="6501">MLLLVGEQDHKFVAINREMALTSPQSQLEIFPHCGHNLHLEKSTIFAHCLARRLDCS</sequence>
<dbReference type="SUPFAM" id="SSF53474">
    <property type="entry name" value="alpha/beta-Hydrolases"/>
    <property type="match status" value="1"/>
</dbReference>
<accession>A0A977PY23</accession>
<name>A0A977PY23_9CYAN</name>
<dbReference type="InterPro" id="IPR029058">
    <property type="entry name" value="AB_hydrolase_fold"/>
</dbReference>
<organism evidence="1">
    <name type="scientific">Woronichinia naegeliana WA131</name>
    <dbReference type="NCBI Taxonomy" id="2824559"/>
    <lineage>
        <taxon>Bacteria</taxon>
        <taxon>Bacillati</taxon>
        <taxon>Cyanobacteriota</taxon>
        <taxon>Cyanophyceae</taxon>
        <taxon>Synechococcales</taxon>
        <taxon>Coelosphaeriaceae</taxon>
        <taxon>Woronichinia</taxon>
    </lineage>
</organism>
<dbReference type="KEGG" id="wna:KA717_14620"/>
<gene>
    <name evidence="1" type="ORF">KA717_14620</name>
</gene>
<reference evidence="1" key="1">
    <citation type="submission" date="2021-04" db="EMBL/GenBank/DDBJ databases">
        <title>Genome sequence of Woronichinia naegeliana from Washington state freshwater lake bloom.</title>
        <authorList>
            <person name="Dreher T.W."/>
        </authorList>
    </citation>
    <scope>NUCLEOTIDE SEQUENCE</scope>
    <source>
        <strain evidence="1">WA131</strain>
    </source>
</reference>
<dbReference type="Gene3D" id="3.40.50.1820">
    <property type="entry name" value="alpha/beta hydrolase"/>
    <property type="match status" value="1"/>
</dbReference>
<evidence type="ECO:0000313" key="1">
    <source>
        <dbReference type="EMBL" id="UXE63701.1"/>
    </source>
</evidence>
<proteinExistence type="predicted"/>
<dbReference type="Proteomes" id="UP001065613">
    <property type="component" value="Chromosome"/>
</dbReference>
<protein>
    <submittedName>
        <fullName evidence="1">Uncharacterized protein</fullName>
    </submittedName>
</protein>
<dbReference type="EMBL" id="CP073041">
    <property type="protein sequence ID" value="UXE63701.1"/>
    <property type="molecule type" value="Genomic_DNA"/>
</dbReference>